<dbReference type="Pfam" id="PF13391">
    <property type="entry name" value="HNH_2"/>
    <property type="match status" value="1"/>
</dbReference>
<organism evidence="3 4">
    <name type="scientific">Cryomyces antarcticus</name>
    <dbReference type="NCBI Taxonomy" id="329879"/>
    <lineage>
        <taxon>Eukaryota</taxon>
        <taxon>Fungi</taxon>
        <taxon>Dikarya</taxon>
        <taxon>Ascomycota</taxon>
        <taxon>Pezizomycotina</taxon>
        <taxon>Dothideomycetes</taxon>
        <taxon>Dothideomycetes incertae sedis</taxon>
        <taxon>Cryomyces</taxon>
    </lineage>
</organism>
<feature type="region of interest" description="Disordered" evidence="1">
    <location>
        <begin position="485"/>
        <end position="505"/>
    </location>
</feature>
<comment type="caution">
    <text evidence="3">The sequence shown here is derived from an EMBL/GenBank/DDBJ whole genome shotgun (WGS) entry which is preliminary data.</text>
</comment>
<accession>A0ABR0KT73</accession>
<proteinExistence type="predicted"/>
<gene>
    <name evidence="3" type="ORF">LTR16_002613</name>
</gene>
<sequence>MSTGNSAASDSGQQIELRGEVSAPPQPPPRTSNFSGSSDNIIEFRHPGYPDEFGQNVLLTLYAFDGRTSALHHATARLACAIVACNAWTGYLILARGGERLALADDDLLTAQIYYFYVPDQDRYPVYPNFDNWTFPHDNLPPYWTSAVPQTRSTPRAFPAPSNVTQLVLDREHGCLITKYEDCVDKAHICPQAEVGWFRRNMMQRHNLNKRLIGDQVINDLSNVTALRMDLHRAFDSKKLVLVPKMKEWVVHFIDVTSHLGQLYHNTTIKLHPDISPEHLLARFAWAIFPSALNFLLTPNPGREIRVRTIDQSTMGEKTRLISPGEAEKEFNRPPSPKKRKAGDSPEKQENSNAQTPTAYKRARIVSPPSSSSSSGPDSQKLARLHTPPDSQDQPHLQPSIEMIDGLAVDRSASPGETHISPNPYAALEEERVEWEKYDNLRLEWIRKRRPSDPSLYCCDYNTAETGGGGDELCTRCLGVEYTEDREEDLPGVRNKESNIPLSLG</sequence>
<keyword evidence="4" id="KW-1185">Reference proteome</keyword>
<evidence type="ECO:0000259" key="2">
    <source>
        <dbReference type="Pfam" id="PF13391"/>
    </source>
</evidence>
<evidence type="ECO:0000256" key="1">
    <source>
        <dbReference type="SAM" id="MobiDB-lite"/>
    </source>
</evidence>
<reference evidence="3 4" key="1">
    <citation type="submission" date="2023-08" db="EMBL/GenBank/DDBJ databases">
        <title>Black Yeasts Isolated from many extreme environments.</title>
        <authorList>
            <person name="Coleine C."/>
            <person name="Stajich J.E."/>
            <person name="Selbmann L."/>
        </authorList>
    </citation>
    <scope>NUCLEOTIDE SEQUENCE [LARGE SCALE GENOMIC DNA]</scope>
    <source>
        <strain evidence="3 4">CCFEE 536</strain>
    </source>
</reference>
<protein>
    <recommendedName>
        <fullName evidence="2">HNH nuclease domain-containing protein</fullName>
    </recommendedName>
</protein>
<feature type="compositionally biased region" description="Low complexity" evidence="1">
    <location>
        <begin position="367"/>
        <end position="379"/>
    </location>
</feature>
<feature type="region of interest" description="Disordered" evidence="1">
    <location>
        <begin position="1"/>
        <end position="37"/>
    </location>
</feature>
<dbReference type="InterPro" id="IPR003615">
    <property type="entry name" value="HNH_nuc"/>
</dbReference>
<dbReference type="Proteomes" id="UP001357485">
    <property type="component" value="Unassembled WGS sequence"/>
</dbReference>
<evidence type="ECO:0000313" key="3">
    <source>
        <dbReference type="EMBL" id="KAK5128190.1"/>
    </source>
</evidence>
<feature type="compositionally biased region" description="Polar residues" evidence="1">
    <location>
        <begin position="1"/>
        <end position="14"/>
    </location>
</feature>
<name>A0ABR0KT73_9PEZI</name>
<feature type="domain" description="HNH nuclease" evidence="2">
    <location>
        <begin position="175"/>
        <end position="242"/>
    </location>
</feature>
<dbReference type="EMBL" id="JAVRRA010024832">
    <property type="protein sequence ID" value="KAK5128190.1"/>
    <property type="molecule type" value="Genomic_DNA"/>
</dbReference>
<feature type="region of interest" description="Disordered" evidence="1">
    <location>
        <begin position="307"/>
        <end position="397"/>
    </location>
</feature>
<evidence type="ECO:0000313" key="4">
    <source>
        <dbReference type="Proteomes" id="UP001357485"/>
    </source>
</evidence>